<sequence>MDMDMWHDPVIGWYIGHLDVKRYPCDWKTVSIPDETNTFVVGPEESLDDDRDTKKGKDLWHLVKHSLSKTYQAIRSQDDSRNTHLLAYDQENPSSNLDEVITSEEPQDLLVEDELDDYLENVLGIAETGEGNTDSNAMVALGTLEMEIEDGNTKTFGPLLSMSKEFFPEEYLLSGESGLSDSTVYERMKPGDESLGKPTPLGNFNIRTLLDPEDKPSTEEAEIEGLIYLVEFDEKKESRNSPLMPAQSKPGPPPPLIPYIRIPPVPGPTLFFELHTDQKAEFGTLASNIILREHSSLNEQNRPGVYVTEGLLRSHPIPTWVYRYCPPLNQQEFIGIDDNHPLRSECFRDKQDGQPIIPELLEEGYETMIHDKLLYVLAIIDDGPLLPEMWNAKDGRGAKQNVKLITNARQETKPPSHDSEANQLYIEHCMLDSSKEHLPLSDQHNTNLPPHWDVVYQELQEFLGEEDYHEPLEDSRKIVKENVWLPRIGTLRKARGVLVSLLRDCIFLVLKPEWREVIECLPPANDTYHYFYKHCHYFRLMKLGSTVDRGFAEYCRHSTTNPHGVKVERLPVCDPTNPLVTVQEDEFLYHLILLLGYGGRESVARVIRKVRNLKLMLGQEARQLLVYGYLNPMAAYDINGTPFPMRWDLGTTTKSPPECDEHASADTDASKEETL</sequence>
<keyword evidence="3" id="KW-1185">Reference proteome</keyword>
<organism evidence="2 3">
    <name type="scientific">Marasmiellus scandens</name>
    <dbReference type="NCBI Taxonomy" id="2682957"/>
    <lineage>
        <taxon>Eukaryota</taxon>
        <taxon>Fungi</taxon>
        <taxon>Dikarya</taxon>
        <taxon>Basidiomycota</taxon>
        <taxon>Agaricomycotina</taxon>
        <taxon>Agaricomycetes</taxon>
        <taxon>Agaricomycetidae</taxon>
        <taxon>Agaricales</taxon>
        <taxon>Marasmiineae</taxon>
        <taxon>Omphalotaceae</taxon>
        <taxon>Marasmiellus</taxon>
    </lineage>
</organism>
<feature type="region of interest" description="Disordered" evidence="1">
    <location>
        <begin position="649"/>
        <end position="675"/>
    </location>
</feature>
<reference evidence="2 3" key="1">
    <citation type="submission" date="2024-01" db="EMBL/GenBank/DDBJ databases">
        <title>A draft genome for the cacao thread blight pathogen Marasmiellus scandens.</title>
        <authorList>
            <person name="Baruah I.K."/>
            <person name="Leung J."/>
            <person name="Bukari Y."/>
            <person name="Amoako-Attah I."/>
            <person name="Meinhardt L.W."/>
            <person name="Bailey B.A."/>
            <person name="Cohen S.P."/>
        </authorList>
    </citation>
    <scope>NUCLEOTIDE SEQUENCE [LARGE SCALE GENOMIC DNA]</scope>
    <source>
        <strain evidence="2 3">GH-19</strain>
    </source>
</reference>
<protein>
    <submittedName>
        <fullName evidence="2">Uncharacterized protein</fullName>
    </submittedName>
</protein>
<name>A0ABR1J6U5_9AGAR</name>
<evidence type="ECO:0000313" key="2">
    <source>
        <dbReference type="EMBL" id="KAK7449163.1"/>
    </source>
</evidence>
<accession>A0ABR1J6U5</accession>
<proteinExistence type="predicted"/>
<evidence type="ECO:0000256" key="1">
    <source>
        <dbReference type="SAM" id="MobiDB-lite"/>
    </source>
</evidence>
<gene>
    <name evidence="2" type="ORF">VKT23_013313</name>
</gene>
<feature type="compositionally biased region" description="Basic and acidic residues" evidence="1">
    <location>
        <begin position="657"/>
        <end position="675"/>
    </location>
</feature>
<comment type="caution">
    <text evidence="2">The sequence shown here is derived from an EMBL/GenBank/DDBJ whole genome shotgun (WGS) entry which is preliminary data.</text>
</comment>
<dbReference type="Proteomes" id="UP001498398">
    <property type="component" value="Unassembled WGS sequence"/>
</dbReference>
<evidence type="ECO:0000313" key="3">
    <source>
        <dbReference type="Proteomes" id="UP001498398"/>
    </source>
</evidence>
<dbReference type="EMBL" id="JBANRG010000036">
    <property type="protein sequence ID" value="KAK7449163.1"/>
    <property type="molecule type" value="Genomic_DNA"/>
</dbReference>